<accession>A0ABR4CGH6</accession>
<keyword evidence="3" id="KW-1185">Reference proteome</keyword>
<feature type="region of interest" description="Disordered" evidence="1">
    <location>
        <begin position="18"/>
        <end position="37"/>
    </location>
</feature>
<name>A0ABR4CGH6_9HELO</name>
<reference evidence="2 3" key="1">
    <citation type="journal article" date="2024" name="Commun. Biol.">
        <title>Comparative genomic analysis of thermophilic fungi reveals convergent evolutionary adaptations and gene losses.</title>
        <authorList>
            <person name="Steindorff A.S."/>
            <person name="Aguilar-Pontes M.V."/>
            <person name="Robinson A.J."/>
            <person name="Andreopoulos B."/>
            <person name="LaButti K."/>
            <person name="Kuo A."/>
            <person name="Mondo S."/>
            <person name="Riley R."/>
            <person name="Otillar R."/>
            <person name="Haridas S."/>
            <person name="Lipzen A."/>
            <person name="Grimwood J."/>
            <person name="Schmutz J."/>
            <person name="Clum A."/>
            <person name="Reid I.D."/>
            <person name="Moisan M.C."/>
            <person name="Butler G."/>
            <person name="Nguyen T.T.M."/>
            <person name="Dewar K."/>
            <person name="Conant G."/>
            <person name="Drula E."/>
            <person name="Henrissat B."/>
            <person name="Hansel C."/>
            <person name="Singer S."/>
            <person name="Hutchinson M.I."/>
            <person name="de Vries R.P."/>
            <person name="Natvig D.O."/>
            <person name="Powell A.J."/>
            <person name="Tsang A."/>
            <person name="Grigoriev I.V."/>
        </authorList>
    </citation>
    <scope>NUCLEOTIDE SEQUENCE [LARGE SCALE GENOMIC DNA]</scope>
    <source>
        <strain evidence="2 3">CBS 494.80</strain>
    </source>
</reference>
<feature type="region of interest" description="Disordered" evidence="1">
    <location>
        <begin position="61"/>
        <end position="93"/>
    </location>
</feature>
<evidence type="ECO:0008006" key="4">
    <source>
        <dbReference type="Google" id="ProtNLM"/>
    </source>
</evidence>
<feature type="compositionally biased region" description="Basic and acidic residues" evidence="1">
    <location>
        <begin position="62"/>
        <end position="78"/>
    </location>
</feature>
<comment type="caution">
    <text evidence="2">The sequence shown here is derived from an EMBL/GenBank/DDBJ whole genome shotgun (WGS) entry which is preliminary data.</text>
</comment>
<protein>
    <recommendedName>
        <fullName evidence="4">Secreted protein</fullName>
    </recommendedName>
</protein>
<gene>
    <name evidence="2" type="ORF">VTL71DRAFT_16382</name>
</gene>
<proteinExistence type="predicted"/>
<organism evidence="2 3">
    <name type="scientific">Oculimacula yallundae</name>
    <dbReference type="NCBI Taxonomy" id="86028"/>
    <lineage>
        <taxon>Eukaryota</taxon>
        <taxon>Fungi</taxon>
        <taxon>Dikarya</taxon>
        <taxon>Ascomycota</taxon>
        <taxon>Pezizomycotina</taxon>
        <taxon>Leotiomycetes</taxon>
        <taxon>Helotiales</taxon>
        <taxon>Ploettnerulaceae</taxon>
        <taxon>Oculimacula</taxon>
    </lineage>
</organism>
<dbReference type="EMBL" id="JAZHXI010000009">
    <property type="protein sequence ID" value="KAL2068284.1"/>
    <property type="molecule type" value="Genomic_DNA"/>
</dbReference>
<evidence type="ECO:0000313" key="2">
    <source>
        <dbReference type="EMBL" id="KAL2068284.1"/>
    </source>
</evidence>
<dbReference type="Proteomes" id="UP001595075">
    <property type="component" value="Unassembled WGS sequence"/>
</dbReference>
<evidence type="ECO:0000256" key="1">
    <source>
        <dbReference type="SAM" id="MobiDB-lite"/>
    </source>
</evidence>
<sequence>MTVTVTLFIHIPMSVARSTEPPSIAATHPPTNPAKSSIRRRHFAAGIVPSIPQRTRFNLLQRRFDDPLRHTPSHEKKSALQRPSLETPSPKSDSFRLYLDLHSLNPRIVSATRFRLHNRTDRI</sequence>
<evidence type="ECO:0000313" key="3">
    <source>
        <dbReference type="Proteomes" id="UP001595075"/>
    </source>
</evidence>